<dbReference type="SUPFAM" id="SSF52833">
    <property type="entry name" value="Thioredoxin-like"/>
    <property type="match status" value="1"/>
</dbReference>
<evidence type="ECO:0000313" key="7">
    <source>
        <dbReference type="EMBL" id="KKU27308.1"/>
    </source>
</evidence>
<proteinExistence type="inferred from homology"/>
<accession>A0A0G1RBB5</accession>
<dbReference type="EMBL" id="LCMA01000001">
    <property type="protein sequence ID" value="KKU27308.1"/>
    <property type="molecule type" value="Genomic_DNA"/>
</dbReference>
<protein>
    <submittedName>
        <fullName evidence="7">Periplasmic thiol:disulfide interchange protein DsbA</fullName>
    </submittedName>
</protein>
<keyword evidence="3" id="KW-0560">Oxidoreductase</keyword>
<reference evidence="7 8" key="1">
    <citation type="journal article" date="2015" name="Nature">
        <title>rRNA introns, odd ribosomes, and small enigmatic genomes across a large radiation of phyla.</title>
        <authorList>
            <person name="Brown C.T."/>
            <person name="Hug L.A."/>
            <person name="Thomas B.C."/>
            <person name="Sharon I."/>
            <person name="Castelle C.J."/>
            <person name="Singh A."/>
            <person name="Wilkins M.J."/>
            <person name="Williams K.H."/>
            <person name="Banfield J.F."/>
        </authorList>
    </citation>
    <scope>NUCLEOTIDE SEQUENCE [LARGE SCALE GENOMIC DNA]</scope>
</reference>
<name>A0A0G1RBB5_9BACT</name>
<comment type="similarity">
    <text evidence="1">Belongs to the thioredoxin family. DsbA subfamily.</text>
</comment>
<dbReference type="PANTHER" id="PTHR13887:SF14">
    <property type="entry name" value="DISULFIDE BOND FORMATION PROTEIN D"/>
    <property type="match status" value="1"/>
</dbReference>
<evidence type="ECO:0000256" key="2">
    <source>
        <dbReference type="ARBA" id="ARBA00022729"/>
    </source>
</evidence>
<dbReference type="Gene3D" id="3.40.30.10">
    <property type="entry name" value="Glutaredoxin"/>
    <property type="match status" value="1"/>
</dbReference>
<gene>
    <name evidence="7" type="ORF">UX39_C0001G0028</name>
</gene>
<sequence>MSQFYGGFTHVVGDNRAQARTVNRRELEAVDAHFLGNASAPITIVQFLDFKCPNSKAAAPIIRRLAQKYGSKAKIVIRHFPAESIHPGATQLSELAHCAYLEGDFWGMYDLLFQEQDNLSARLNPEDIGRLAAQVGLDGEKVKACMRAGRAKVAVNRDYADGYKFGVVGTPTFFVNGDRVQGIVPWEVWEGFLK</sequence>
<dbReference type="Proteomes" id="UP000034175">
    <property type="component" value="Unassembled WGS sequence"/>
</dbReference>
<keyword evidence="2" id="KW-0732">Signal</keyword>
<evidence type="ECO:0000313" key="8">
    <source>
        <dbReference type="Proteomes" id="UP000034175"/>
    </source>
</evidence>
<evidence type="ECO:0000259" key="6">
    <source>
        <dbReference type="Pfam" id="PF13462"/>
    </source>
</evidence>
<dbReference type="InterPro" id="IPR036249">
    <property type="entry name" value="Thioredoxin-like_sf"/>
</dbReference>
<feature type="domain" description="Thioredoxin-like fold" evidence="6">
    <location>
        <begin position="31"/>
        <end position="194"/>
    </location>
</feature>
<keyword evidence="4" id="KW-1015">Disulfide bond</keyword>
<comment type="caution">
    <text evidence="7">The sequence shown here is derived from an EMBL/GenBank/DDBJ whole genome shotgun (WGS) entry which is preliminary data.</text>
</comment>
<keyword evidence="5" id="KW-0676">Redox-active center</keyword>
<evidence type="ECO:0000256" key="5">
    <source>
        <dbReference type="ARBA" id="ARBA00023284"/>
    </source>
</evidence>
<dbReference type="PANTHER" id="PTHR13887">
    <property type="entry name" value="GLUTATHIONE S-TRANSFERASE KAPPA"/>
    <property type="match status" value="1"/>
</dbReference>
<evidence type="ECO:0000256" key="3">
    <source>
        <dbReference type="ARBA" id="ARBA00023002"/>
    </source>
</evidence>
<organism evidence="7 8">
    <name type="scientific">Candidatus Magasanikbacteria bacterium GW2011_GWA2_46_17</name>
    <dbReference type="NCBI Taxonomy" id="1619042"/>
    <lineage>
        <taxon>Bacteria</taxon>
        <taxon>Candidatus Magasanikiibacteriota</taxon>
    </lineage>
</organism>
<dbReference type="AlphaFoldDB" id="A0A0G1RBB5"/>
<dbReference type="InterPro" id="IPR012336">
    <property type="entry name" value="Thioredoxin-like_fold"/>
</dbReference>
<dbReference type="GO" id="GO:0016491">
    <property type="term" value="F:oxidoreductase activity"/>
    <property type="evidence" value="ECO:0007669"/>
    <property type="project" value="UniProtKB-KW"/>
</dbReference>
<dbReference type="Pfam" id="PF13462">
    <property type="entry name" value="Thioredoxin_4"/>
    <property type="match status" value="1"/>
</dbReference>
<evidence type="ECO:0000256" key="4">
    <source>
        <dbReference type="ARBA" id="ARBA00023157"/>
    </source>
</evidence>
<evidence type="ECO:0000256" key="1">
    <source>
        <dbReference type="ARBA" id="ARBA00005791"/>
    </source>
</evidence>